<dbReference type="GO" id="GO:0004648">
    <property type="term" value="F:O-phospho-L-serine:2-oxoglutarate aminotransferase activity"/>
    <property type="evidence" value="ECO:0007669"/>
    <property type="project" value="UniProtKB-EC"/>
</dbReference>
<keyword evidence="9 17" id="KW-0808">Transferase</keyword>
<dbReference type="InterPro" id="IPR000192">
    <property type="entry name" value="Aminotrans_V_dom"/>
</dbReference>
<dbReference type="InterPro" id="IPR015424">
    <property type="entry name" value="PyrdxlP-dep_Trfase"/>
</dbReference>
<keyword evidence="10" id="KW-0663">Pyridoxal phosphate</keyword>
<evidence type="ECO:0000256" key="5">
    <source>
        <dbReference type="ARBA" id="ARBA00013030"/>
    </source>
</evidence>
<comment type="caution">
    <text evidence="17">The sequence shown here is derived from an EMBL/GenBank/DDBJ whole genome shotgun (WGS) entry which is preliminary data.</text>
</comment>
<proteinExistence type="inferred from homology"/>
<dbReference type="RefSeq" id="WP_202344406.1">
    <property type="nucleotide sequence ID" value="NZ_BAAAPI010000013.1"/>
</dbReference>
<dbReference type="Gene3D" id="3.40.640.10">
    <property type="entry name" value="Type I PLP-dependent aspartate aminotransferase-like (Major domain)"/>
    <property type="match status" value="1"/>
</dbReference>
<evidence type="ECO:0000256" key="11">
    <source>
        <dbReference type="ARBA" id="ARBA00023096"/>
    </source>
</evidence>
<evidence type="ECO:0000256" key="6">
    <source>
        <dbReference type="ARBA" id="ARBA00022490"/>
    </source>
</evidence>
<evidence type="ECO:0000259" key="16">
    <source>
        <dbReference type="Pfam" id="PF00266"/>
    </source>
</evidence>
<dbReference type="PIRSF" id="PIRSF000525">
    <property type="entry name" value="SerC"/>
    <property type="match status" value="1"/>
</dbReference>
<accession>A0ABS1SF16</accession>
<name>A0ABS1SF16_9MICO</name>
<evidence type="ECO:0000256" key="9">
    <source>
        <dbReference type="ARBA" id="ARBA00022679"/>
    </source>
</evidence>
<reference evidence="17 18" key="1">
    <citation type="submission" date="2018-09" db="EMBL/GenBank/DDBJ databases">
        <title>Comparative genomics of Leucobacter spp.</title>
        <authorList>
            <person name="Reis A.C."/>
            <person name="Kolvenbach B.A."/>
            <person name="Corvini P.F.X."/>
            <person name="Nunes O.C."/>
        </authorList>
    </citation>
    <scope>NUCLEOTIDE SEQUENCE [LARGE SCALE GENOMIC DNA]</scope>
    <source>
        <strain evidence="17 18">TAN 31504</strain>
    </source>
</reference>
<keyword evidence="8" id="KW-0028">Amino-acid biosynthesis</keyword>
<dbReference type="EC" id="2.6.1.52" evidence="5"/>
<dbReference type="SUPFAM" id="SSF53383">
    <property type="entry name" value="PLP-dependent transferases"/>
    <property type="match status" value="1"/>
</dbReference>
<dbReference type="NCBIfam" id="TIGR01366">
    <property type="entry name" value="serC_3"/>
    <property type="match status" value="1"/>
</dbReference>
<feature type="domain" description="Aminotransferase class V" evidence="16">
    <location>
        <begin position="139"/>
        <end position="328"/>
    </location>
</feature>
<evidence type="ECO:0000256" key="7">
    <source>
        <dbReference type="ARBA" id="ARBA00022576"/>
    </source>
</evidence>
<dbReference type="InterPro" id="IPR015421">
    <property type="entry name" value="PyrdxlP-dep_Trfase_major"/>
</dbReference>
<dbReference type="InterPro" id="IPR006272">
    <property type="entry name" value="Pser_aminoTfrase_mycobac"/>
</dbReference>
<comment type="catalytic activity">
    <reaction evidence="15">
        <text>O-phospho-L-serine + 2-oxoglutarate = 3-phosphooxypyruvate + L-glutamate</text>
        <dbReference type="Rhea" id="RHEA:14329"/>
        <dbReference type="ChEBI" id="CHEBI:16810"/>
        <dbReference type="ChEBI" id="CHEBI:18110"/>
        <dbReference type="ChEBI" id="CHEBI:29985"/>
        <dbReference type="ChEBI" id="CHEBI:57524"/>
        <dbReference type="EC" id="2.6.1.52"/>
    </reaction>
</comment>
<dbReference type="PANTHER" id="PTHR21152:SF40">
    <property type="entry name" value="ALANINE--GLYOXYLATE AMINOTRANSFERASE"/>
    <property type="match status" value="1"/>
</dbReference>
<keyword evidence="11" id="KW-0664">Pyridoxine biosynthesis</keyword>
<keyword evidence="18" id="KW-1185">Reference proteome</keyword>
<dbReference type="EMBL" id="QYAC01000003">
    <property type="protein sequence ID" value="MBL3679148.1"/>
    <property type="molecule type" value="Genomic_DNA"/>
</dbReference>
<dbReference type="Gene3D" id="3.90.1150.10">
    <property type="entry name" value="Aspartate Aminotransferase, domain 1"/>
    <property type="match status" value="1"/>
</dbReference>
<dbReference type="Proteomes" id="UP001645859">
    <property type="component" value="Unassembled WGS sequence"/>
</dbReference>
<evidence type="ECO:0000256" key="10">
    <source>
        <dbReference type="ARBA" id="ARBA00022898"/>
    </source>
</evidence>
<organism evidence="17 18">
    <name type="scientific">Leucobacter chromiireducens subsp. solipictus</name>
    <dbReference type="NCBI Taxonomy" id="398235"/>
    <lineage>
        <taxon>Bacteria</taxon>
        <taxon>Bacillati</taxon>
        <taxon>Actinomycetota</taxon>
        <taxon>Actinomycetes</taxon>
        <taxon>Micrococcales</taxon>
        <taxon>Microbacteriaceae</taxon>
        <taxon>Leucobacter</taxon>
    </lineage>
</organism>
<protein>
    <recommendedName>
        <fullName evidence="5">phosphoserine transaminase</fullName>
        <ecNumber evidence="5">2.6.1.52</ecNumber>
    </recommendedName>
    <alternativeName>
        <fullName evidence="13">Phosphohydroxythreonine aminotransferase</fullName>
    </alternativeName>
</protein>
<gene>
    <name evidence="17" type="ORF">D3230_07530</name>
</gene>
<evidence type="ECO:0000256" key="8">
    <source>
        <dbReference type="ARBA" id="ARBA00022605"/>
    </source>
</evidence>
<comment type="cofactor">
    <cofactor evidence="1">
        <name>pyridoxal 5'-phosphate</name>
        <dbReference type="ChEBI" id="CHEBI:597326"/>
    </cofactor>
</comment>
<dbReference type="PANTHER" id="PTHR21152">
    <property type="entry name" value="AMINOTRANSFERASE CLASS V"/>
    <property type="match status" value="1"/>
</dbReference>
<evidence type="ECO:0000313" key="18">
    <source>
        <dbReference type="Proteomes" id="UP001645859"/>
    </source>
</evidence>
<evidence type="ECO:0000256" key="1">
    <source>
        <dbReference type="ARBA" id="ARBA00001933"/>
    </source>
</evidence>
<evidence type="ECO:0000256" key="15">
    <source>
        <dbReference type="ARBA" id="ARBA00049007"/>
    </source>
</evidence>
<dbReference type="Pfam" id="PF00266">
    <property type="entry name" value="Aminotran_5"/>
    <property type="match status" value="1"/>
</dbReference>
<evidence type="ECO:0000256" key="13">
    <source>
        <dbReference type="ARBA" id="ARBA00031421"/>
    </source>
</evidence>
<evidence type="ECO:0000256" key="3">
    <source>
        <dbReference type="ARBA" id="ARBA00005099"/>
    </source>
</evidence>
<evidence type="ECO:0000256" key="14">
    <source>
        <dbReference type="ARBA" id="ARBA00047630"/>
    </source>
</evidence>
<keyword evidence="12" id="KW-0718">Serine biosynthesis</keyword>
<evidence type="ECO:0000256" key="12">
    <source>
        <dbReference type="ARBA" id="ARBA00023299"/>
    </source>
</evidence>
<comment type="similarity">
    <text evidence="4">Belongs to the class-V pyridoxal-phosphate-dependent aminotransferase family. SerC subfamily.</text>
</comment>
<dbReference type="InterPro" id="IPR022278">
    <property type="entry name" value="Pser_aminoTfrase"/>
</dbReference>
<keyword evidence="7 17" id="KW-0032">Aminotransferase</keyword>
<evidence type="ECO:0000256" key="4">
    <source>
        <dbReference type="ARBA" id="ARBA00006904"/>
    </source>
</evidence>
<dbReference type="InterPro" id="IPR015422">
    <property type="entry name" value="PyrdxlP-dep_Trfase_small"/>
</dbReference>
<comment type="pathway">
    <text evidence="3">Amino-acid biosynthesis; L-serine biosynthesis; L-serine from 3-phospho-D-glycerate: step 2/3.</text>
</comment>
<evidence type="ECO:0000256" key="2">
    <source>
        <dbReference type="ARBA" id="ARBA00003483"/>
    </source>
</evidence>
<sequence length="374" mass="39721">MTITIPRDLLPGDGRFGAGPSRLRPAQLSYLRQAEPGILGTSHRQAPVRSLVARIQDQLLTLFRAPEGSEIVLGNGGSTAFWDVLAFSIIERRAQCLDFGVFGARFARAAAAPWLAAPDIRSAPHGTLATPRATDGIDVYAWPENETSTGVAAPVRRAAPAAEALTVIDATSSAGALEFDASAADVYYFAPQKSLGSDGGLWIALLSPAAVERAERIAASGRYIPEFLSLTSAIANSRKHQTTNTPAIATLLLLESQLEWLLAQGGLSWAAERTRHSSQLIAEWAEASHYAAPFVTDPALRSPVTTTLELSSRVSAQDVSRALRANGIVDIDAYAGVGTNQLRISSYVSVEPGDVSRLLACIDTVVPRLAEHAC</sequence>
<keyword evidence="6" id="KW-0963">Cytoplasm</keyword>
<comment type="catalytic activity">
    <reaction evidence="14">
        <text>4-(phosphooxy)-L-threonine + 2-oxoglutarate = (R)-3-hydroxy-2-oxo-4-phosphooxybutanoate + L-glutamate</text>
        <dbReference type="Rhea" id="RHEA:16573"/>
        <dbReference type="ChEBI" id="CHEBI:16810"/>
        <dbReference type="ChEBI" id="CHEBI:29985"/>
        <dbReference type="ChEBI" id="CHEBI:58452"/>
        <dbReference type="ChEBI" id="CHEBI:58538"/>
        <dbReference type="EC" id="2.6.1.52"/>
    </reaction>
</comment>
<evidence type="ECO:0000313" key="17">
    <source>
        <dbReference type="EMBL" id="MBL3679148.1"/>
    </source>
</evidence>
<comment type="function">
    <text evidence="2">Catalyzes the reversible conversion of 3-phosphohydroxypyruvate to phosphoserine and of 3-hydroxy-2-oxo-4-phosphonooxybutanoate to phosphohydroxythreonine.</text>
</comment>